<feature type="transmembrane region" description="Helical" evidence="1">
    <location>
        <begin position="12"/>
        <end position="33"/>
    </location>
</feature>
<protein>
    <recommendedName>
        <fullName evidence="3">Holin</fullName>
    </recommendedName>
</protein>
<accession>A0A7Z1MMU5</accession>
<reference evidence="2" key="1">
    <citation type="submission" date="2016-07" db="EMBL/GenBank/DDBJ databases">
        <authorList>
            <person name="Kauffman K."/>
            <person name="Arevalo P."/>
            <person name="Polz M.F."/>
        </authorList>
    </citation>
    <scope>NUCLEOTIDE SEQUENCE</scope>
    <source>
        <strain evidence="2">10N.222.46.E12</strain>
    </source>
</reference>
<feature type="transmembrane region" description="Helical" evidence="1">
    <location>
        <begin position="45"/>
        <end position="66"/>
    </location>
</feature>
<dbReference type="AlphaFoldDB" id="A0A7Z1MMU5"/>
<evidence type="ECO:0000256" key="1">
    <source>
        <dbReference type="SAM" id="Phobius"/>
    </source>
</evidence>
<name>A0A7Z1MMU5_9VIBR</name>
<reference evidence="2" key="2">
    <citation type="journal article" date="2018" name="Nature">
        <title>A major lineage of non-tailed dsDNA viruses as unrecognized killers of marine bacteria.</title>
        <authorList>
            <person name="Kauffman K.M."/>
            <person name="Hussain F.A."/>
            <person name="Yang J."/>
            <person name="Arevalo P."/>
            <person name="Brown J.M."/>
            <person name="Chang W.K."/>
            <person name="VanInsberghe D."/>
            <person name="Elsherbini J."/>
            <person name="Sharma R.S."/>
            <person name="Cutler M.B."/>
            <person name="Kelly L."/>
            <person name="Polz M.F."/>
        </authorList>
    </citation>
    <scope>NUCLEOTIDE SEQUENCE</scope>
    <source>
        <strain evidence="2">10N.222.46.E12</strain>
    </source>
</reference>
<feature type="transmembrane region" description="Helical" evidence="1">
    <location>
        <begin position="72"/>
        <end position="88"/>
    </location>
</feature>
<comment type="caution">
    <text evidence="2">The sequence shown here is derived from an EMBL/GenBank/DDBJ whole genome shotgun (WGS) entry which is preliminary data.</text>
</comment>
<dbReference type="EMBL" id="MDBS01000003">
    <property type="protein sequence ID" value="PMP32984.1"/>
    <property type="molecule type" value="Genomic_DNA"/>
</dbReference>
<sequence>MPEKDPQNYSVLSYLVFGLVAVWGGLVTHIQHIRRHKKPFLWKEAVMQIAISGFAGMLASFICWYIEAPVPLAGFVAGTAGFMGSRALDIYERKVSKIFDENGG</sequence>
<keyword evidence="1" id="KW-1133">Transmembrane helix</keyword>
<organism evidence="2">
    <name type="scientific">Vibrio cyclitrophicus</name>
    <dbReference type="NCBI Taxonomy" id="47951"/>
    <lineage>
        <taxon>Bacteria</taxon>
        <taxon>Pseudomonadati</taxon>
        <taxon>Pseudomonadota</taxon>
        <taxon>Gammaproteobacteria</taxon>
        <taxon>Vibrionales</taxon>
        <taxon>Vibrionaceae</taxon>
        <taxon>Vibrio</taxon>
    </lineage>
</organism>
<keyword evidence="1" id="KW-0472">Membrane</keyword>
<dbReference type="InterPro" id="IPR032126">
    <property type="entry name" value="LydA_holin"/>
</dbReference>
<evidence type="ECO:0008006" key="3">
    <source>
        <dbReference type="Google" id="ProtNLM"/>
    </source>
</evidence>
<dbReference type="RefSeq" id="WP_102387567.1">
    <property type="nucleotide sequence ID" value="NZ_CP170590.1"/>
</dbReference>
<keyword evidence="1" id="KW-0812">Transmembrane</keyword>
<dbReference type="Pfam" id="PF16083">
    <property type="entry name" value="Phage_holin_3_3"/>
    <property type="match status" value="1"/>
</dbReference>
<gene>
    <name evidence="2" type="ORF">BCS90_09625</name>
</gene>
<evidence type="ECO:0000313" key="2">
    <source>
        <dbReference type="EMBL" id="PMP32984.1"/>
    </source>
</evidence>
<proteinExistence type="predicted"/>